<protein>
    <submittedName>
        <fullName evidence="1">Uncharacterized protein</fullName>
    </submittedName>
</protein>
<name>A0A6J5KPE2_9CAUD</name>
<organism evidence="1">
    <name type="scientific">uncultured Caudovirales phage</name>
    <dbReference type="NCBI Taxonomy" id="2100421"/>
    <lineage>
        <taxon>Viruses</taxon>
        <taxon>Duplodnaviria</taxon>
        <taxon>Heunggongvirae</taxon>
        <taxon>Uroviricota</taxon>
        <taxon>Caudoviricetes</taxon>
        <taxon>Peduoviridae</taxon>
        <taxon>Maltschvirus</taxon>
        <taxon>Maltschvirus maltsch</taxon>
    </lineage>
</organism>
<proteinExistence type="predicted"/>
<accession>A0A6J5KPE2</accession>
<gene>
    <name evidence="1" type="ORF">UFOVP29_334</name>
</gene>
<evidence type="ECO:0000313" key="1">
    <source>
        <dbReference type="EMBL" id="CAB4123175.1"/>
    </source>
</evidence>
<reference evidence="1" key="1">
    <citation type="submission" date="2020-04" db="EMBL/GenBank/DDBJ databases">
        <authorList>
            <person name="Chiriac C."/>
            <person name="Salcher M."/>
            <person name="Ghai R."/>
            <person name="Kavagutti S V."/>
        </authorList>
    </citation>
    <scope>NUCLEOTIDE SEQUENCE</scope>
</reference>
<sequence length="135" mass="15759">MCFLGCDRGVFGSDWYRLVGEQGSCHRRGGRSSVSISIIATEIDLKTYAHMRYIQFDLDDGKGMCYRSRVSYNAFRTNAKRRYYNGDVMYFCEHDTSPVLRAEMQLIPAPVVQLANLWEFYKLIGYNYKTKKYTI</sequence>
<dbReference type="EMBL" id="LR796167">
    <property type="protein sequence ID" value="CAB4123175.1"/>
    <property type="molecule type" value="Genomic_DNA"/>
</dbReference>